<keyword evidence="2" id="KW-1133">Transmembrane helix</keyword>
<proteinExistence type="predicted"/>
<dbReference type="PANTHER" id="PTHR34473">
    <property type="entry name" value="UPF0699 TRANSMEMBRANE PROTEIN YDBS"/>
    <property type="match status" value="1"/>
</dbReference>
<dbReference type="EMBL" id="WPCU01000004">
    <property type="protein sequence ID" value="MVA75234.1"/>
    <property type="molecule type" value="Genomic_DNA"/>
</dbReference>
<dbReference type="AlphaFoldDB" id="A0A6A9UUI1"/>
<dbReference type="RefSeq" id="WP_156608217.1">
    <property type="nucleotide sequence ID" value="NZ_WPCU01000004.1"/>
</dbReference>
<keyword evidence="2" id="KW-0812">Transmembrane</keyword>
<comment type="caution">
    <text evidence="4">The sequence shown here is derived from an EMBL/GenBank/DDBJ whole genome shotgun (WGS) entry which is preliminary data.</text>
</comment>
<feature type="transmembrane region" description="Helical" evidence="2">
    <location>
        <begin position="264"/>
        <end position="286"/>
    </location>
</feature>
<evidence type="ECO:0000256" key="1">
    <source>
        <dbReference type="SAM" id="MobiDB-lite"/>
    </source>
</evidence>
<gene>
    <name evidence="4" type="ORF">GC722_04200</name>
</gene>
<dbReference type="PANTHER" id="PTHR34473:SF2">
    <property type="entry name" value="UPF0699 TRANSMEMBRANE PROTEIN YDBT"/>
    <property type="match status" value="1"/>
</dbReference>
<feature type="region of interest" description="Disordered" evidence="1">
    <location>
        <begin position="1"/>
        <end position="55"/>
    </location>
</feature>
<feature type="domain" description="YdbS-like PH" evidence="3">
    <location>
        <begin position="121"/>
        <end position="199"/>
    </location>
</feature>
<sequence>MSQPPGPGSSPDPQPPEPSPAGPAPGGVALPTTPVEVEPARALPDAPTGPDGKRFERAHPLTPLIQGWLVLVAIVIGVARDLVPDGGEDNLVDSLAGSLRWILPLLGLVVVVAAVAGYVTWRFTRFVIDDEELRIETGALFRRSKRIPFQRIQSIDLSQPLAARLFGLAELKIEAGAGDAGAKLRFLSRGKASQLRDYLLTRAAGERRSVHEEGPQASAWTDLSSADEVLVRLTPGQLLLGFLLSGDFLVPVLVLAVGLGVTGFLGVVVFALPAVIPFAIGLASAAGRQVLGQFNYTLSRSGRGLRISRGLTNLTSQSVPVDRIQGISISQGLPWRPFGLYRVRIDVLGSTTGVEDGSKQLNLSLLFPVATRDQVRTGLAAVLPEVDLDAVELRRSPSSSRWLRWGDWWTLRHGWDDRVVVTRRGWLLDTTAVVPHAKTQSVRITQGPAQRALRLATVHVDTTPGPVTLQVLHVAVEDARTLATGQLQRMRRARAEAPAGTATGPARALPPEPRATPQPTAPAVAQQPPGPDAGLV</sequence>
<feature type="compositionally biased region" description="Pro residues" evidence="1">
    <location>
        <begin position="508"/>
        <end position="520"/>
    </location>
</feature>
<evidence type="ECO:0000313" key="5">
    <source>
        <dbReference type="Proteomes" id="UP000435304"/>
    </source>
</evidence>
<feature type="transmembrane region" description="Helical" evidence="2">
    <location>
        <begin position="99"/>
        <end position="121"/>
    </location>
</feature>
<feature type="transmembrane region" description="Helical" evidence="2">
    <location>
        <begin position="61"/>
        <end position="79"/>
    </location>
</feature>
<name>A0A6A9UUI1_9ACTN</name>
<feature type="transmembrane region" description="Helical" evidence="2">
    <location>
        <begin position="238"/>
        <end position="258"/>
    </location>
</feature>
<keyword evidence="5" id="KW-1185">Reference proteome</keyword>
<feature type="region of interest" description="Disordered" evidence="1">
    <location>
        <begin position="490"/>
        <end position="536"/>
    </location>
</feature>
<accession>A0A6A9UUI1</accession>
<evidence type="ECO:0000313" key="4">
    <source>
        <dbReference type="EMBL" id="MVA75234.1"/>
    </source>
</evidence>
<reference evidence="4 5" key="1">
    <citation type="submission" date="2019-12" db="EMBL/GenBank/DDBJ databases">
        <title>Auraticoccus cholistani sp. nov., an actinomycete isolated from soil of Cholistan desert.</title>
        <authorList>
            <person name="Cheema M.T."/>
        </authorList>
    </citation>
    <scope>NUCLEOTIDE SEQUENCE [LARGE SCALE GENOMIC DNA]</scope>
    <source>
        <strain evidence="4 5">F435</strain>
    </source>
</reference>
<feature type="compositionally biased region" description="Low complexity" evidence="1">
    <location>
        <begin position="496"/>
        <end position="507"/>
    </location>
</feature>
<evidence type="ECO:0000256" key="2">
    <source>
        <dbReference type="SAM" id="Phobius"/>
    </source>
</evidence>
<dbReference type="Proteomes" id="UP000435304">
    <property type="component" value="Unassembled WGS sequence"/>
</dbReference>
<dbReference type="InterPro" id="IPR014529">
    <property type="entry name" value="UCP026631"/>
</dbReference>
<feature type="domain" description="YdbS-like PH" evidence="3">
    <location>
        <begin position="416"/>
        <end position="482"/>
    </location>
</feature>
<dbReference type="Pfam" id="PF03703">
    <property type="entry name" value="bPH_2"/>
    <property type="match status" value="3"/>
</dbReference>
<dbReference type="PIRSF" id="PIRSF026631">
    <property type="entry name" value="UCP026631"/>
    <property type="match status" value="1"/>
</dbReference>
<protein>
    <submittedName>
        <fullName evidence="4">PH domain-containing protein</fullName>
    </submittedName>
</protein>
<organism evidence="4 5">
    <name type="scientific">Auraticoccus cholistanensis</name>
    <dbReference type="NCBI Taxonomy" id="2656650"/>
    <lineage>
        <taxon>Bacteria</taxon>
        <taxon>Bacillati</taxon>
        <taxon>Actinomycetota</taxon>
        <taxon>Actinomycetes</taxon>
        <taxon>Propionibacteriales</taxon>
        <taxon>Propionibacteriaceae</taxon>
        <taxon>Auraticoccus</taxon>
    </lineage>
</organism>
<evidence type="ECO:0000259" key="3">
    <source>
        <dbReference type="Pfam" id="PF03703"/>
    </source>
</evidence>
<keyword evidence="2" id="KW-0472">Membrane</keyword>
<feature type="domain" description="YdbS-like PH" evidence="3">
    <location>
        <begin position="295"/>
        <end position="352"/>
    </location>
</feature>
<dbReference type="InterPro" id="IPR005182">
    <property type="entry name" value="YdbS-like_PH"/>
</dbReference>
<feature type="compositionally biased region" description="Pro residues" evidence="1">
    <location>
        <begin position="1"/>
        <end position="23"/>
    </location>
</feature>